<reference evidence="2 3" key="1">
    <citation type="submission" date="2024-10" db="EMBL/GenBank/DDBJ databases">
        <authorList>
            <person name="Kim D."/>
        </authorList>
    </citation>
    <scope>NUCLEOTIDE SEQUENCE [LARGE SCALE GENOMIC DNA]</scope>
    <source>
        <strain evidence="2">Taebaek</strain>
    </source>
</reference>
<proteinExistence type="predicted"/>
<feature type="compositionally biased region" description="Polar residues" evidence="1">
    <location>
        <begin position="116"/>
        <end position="130"/>
    </location>
</feature>
<protein>
    <submittedName>
        <fullName evidence="2">Uncharacterized protein</fullName>
    </submittedName>
</protein>
<evidence type="ECO:0000313" key="3">
    <source>
        <dbReference type="Proteomes" id="UP001620645"/>
    </source>
</evidence>
<sequence length="146" mass="16235">MRHPLISFSKRLRFIDPNELAGKNNSVRATVLLAIQQGQKQKQQQQNKRVIKYLHPYYQRSLHDCFVKLPLKQTSANGVVGHFWTVVTRGPDEKPLGPTRRRTRGSGKAKKGTMALNGSQNGGTAANTPSGIKHGTIPTVASKKFY</sequence>
<organism evidence="2 3">
    <name type="scientific">Heterodera schachtii</name>
    <name type="common">Sugarbeet cyst nematode worm</name>
    <name type="synonym">Tylenchus schachtii</name>
    <dbReference type="NCBI Taxonomy" id="97005"/>
    <lineage>
        <taxon>Eukaryota</taxon>
        <taxon>Metazoa</taxon>
        <taxon>Ecdysozoa</taxon>
        <taxon>Nematoda</taxon>
        <taxon>Chromadorea</taxon>
        <taxon>Rhabditida</taxon>
        <taxon>Tylenchina</taxon>
        <taxon>Tylenchomorpha</taxon>
        <taxon>Tylenchoidea</taxon>
        <taxon>Heteroderidae</taxon>
        <taxon>Heteroderinae</taxon>
        <taxon>Heterodera</taxon>
    </lineage>
</organism>
<dbReference type="EMBL" id="JBICCN010000107">
    <property type="protein sequence ID" value="KAL3093692.1"/>
    <property type="molecule type" value="Genomic_DNA"/>
</dbReference>
<dbReference type="AlphaFoldDB" id="A0ABD2JST6"/>
<feature type="compositionally biased region" description="Basic residues" evidence="1">
    <location>
        <begin position="99"/>
        <end position="111"/>
    </location>
</feature>
<dbReference type="Proteomes" id="UP001620645">
    <property type="component" value="Unassembled WGS sequence"/>
</dbReference>
<comment type="caution">
    <text evidence="2">The sequence shown here is derived from an EMBL/GenBank/DDBJ whole genome shotgun (WGS) entry which is preliminary data.</text>
</comment>
<keyword evidence="3" id="KW-1185">Reference proteome</keyword>
<evidence type="ECO:0000256" key="1">
    <source>
        <dbReference type="SAM" id="MobiDB-lite"/>
    </source>
</evidence>
<feature type="region of interest" description="Disordered" evidence="1">
    <location>
        <begin position="91"/>
        <end position="146"/>
    </location>
</feature>
<evidence type="ECO:0000313" key="2">
    <source>
        <dbReference type="EMBL" id="KAL3093692.1"/>
    </source>
</evidence>
<accession>A0ABD2JST6</accession>
<name>A0ABD2JST6_HETSC</name>
<gene>
    <name evidence="2" type="ORF">niasHS_006254</name>
</gene>